<dbReference type="EMBL" id="CP071517">
    <property type="protein sequence ID" value="QSX74601.1"/>
    <property type="molecule type" value="Genomic_DNA"/>
</dbReference>
<dbReference type="Proteomes" id="UP000663400">
    <property type="component" value="Chromosome"/>
</dbReference>
<evidence type="ECO:0000313" key="4">
    <source>
        <dbReference type="EMBL" id="QSX74601.1"/>
    </source>
</evidence>
<dbReference type="SUPFAM" id="SSF47473">
    <property type="entry name" value="EF-hand"/>
    <property type="match status" value="1"/>
</dbReference>
<dbReference type="PROSITE" id="PS50222">
    <property type="entry name" value="EF_HAND_2"/>
    <property type="match status" value="1"/>
</dbReference>
<name>A0ABX7RBD5_9GAMM</name>
<dbReference type="InterPro" id="IPR002048">
    <property type="entry name" value="EF_hand_dom"/>
</dbReference>
<proteinExistence type="predicted"/>
<sequence length="105" mass="11204">MKAAVRLLLVLTIVAVPAWLWAQSTPPPTPAPAPAPVATAAPPPPNDPMPMDLDGDGVVTAMEHAAGARSLFEHMDANHDERVTREEMLNFQREVLGVPIAPPSR</sequence>
<feature type="compositionally biased region" description="Pro residues" evidence="1">
    <location>
        <begin position="25"/>
        <end position="48"/>
    </location>
</feature>
<feature type="chain" id="PRO_5047545904" description="EF-hand domain-containing protein" evidence="2">
    <location>
        <begin position="23"/>
        <end position="105"/>
    </location>
</feature>
<dbReference type="RefSeq" id="WP_200609054.1">
    <property type="nucleotide sequence ID" value="NZ_CP071517.1"/>
</dbReference>
<protein>
    <recommendedName>
        <fullName evidence="3">EF-hand domain-containing protein</fullName>
    </recommendedName>
</protein>
<dbReference type="InterPro" id="IPR011992">
    <property type="entry name" value="EF-hand-dom_pair"/>
</dbReference>
<evidence type="ECO:0000256" key="1">
    <source>
        <dbReference type="SAM" id="MobiDB-lite"/>
    </source>
</evidence>
<evidence type="ECO:0000256" key="2">
    <source>
        <dbReference type="SAM" id="SignalP"/>
    </source>
</evidence>
<feature type="signal peptide" evidence="2">
    <location>
        <begin position="1"/>
        <end position="22"/>
    </location>
</feature>
<gene>
    <name evidence="4" type="ORF">HIV01_015695</name>
</gene>
<keyword evidence="2" id="KW-0732">Signal</keyword>
<feature type="domain" description="EF-hand" evidence="3">
    <location>
        <begin position="63"/>
        <end position="98"/>
    </location>
</feature>
<organism evidence="4 5">
    <name type="scientific">Lysobacter arenosi</name>
    <dbReference type="NCBI Taxonomy" id="2795387"/>
    <lineage>
        <taxon>Bacteria</taxon>
        <taxon>Pseudomonadati</taxon>
        <taxon>Pseudomonadota</taxon>
        <taxon>Gammaproteobacteria</taxon>
        <taxon>Lysobacterales</taxon>
        <taxon>Lysobacteraceae</taxon>
        <taxon>Lysobacter</taxon>
    </lineage>
</organism>
<dbReference type="Gene3D" id="1.10.238.10">
    <property type="entry name" value="EF-hand"/>
    <property type="match status" value="1"/>
</dbReference>
<feature type="region of interest" description="Disordered" evidence="1">
    <location>
        <begin position="23"/>
        <end position="56"/>
    </location>
</feature>
<reference evidence="4 5" key="1">
    <citation type="submission" date="2021-02" db="EMBL/GenBank/DDBJ databases">
        <title>Lysobacter arenosi sp. nov., isolated from soil of gangwondo yeongwol, south Korea.</title>
        <authorList>
            <person name="Kim K.R."/>
            <person name="Kim K.H."/>
            <person name="Jeon C.O."/>
        </authorList>
    </citation>
    <scope>NUCLEOTIDE SEQUENCE [LARGE SCALE GENOMIC DNA]</scope>
    <source>
        <strain evidence="4 5">R7</strain>
    </source>
</reference>
<keyword evidence="5" id="KW-1185">Reference proteome</keyword>
<evidence type="ECO:0000259" key="3">
    <source>
        <dbReference type="PROSITE" id="PS50222"/>
    </source>
</evidence>
<evidence type="ECO:0000313" key="5">
    <source>
        <dbReference type="Proteomes" id="UP000663400"/>
    </source>
</evidence>
<accession>A0ABX7RBD5</accession>